<name>A0ABQ5JUV0_9EUKA</name>
<dbReference type="Gene3D" id="3.15.10.10">
    <property type="entry name" value="Bactericidal permeability-increasing protein, domain 1"/>
    <property type="match status" value="1"/>
</dbReference>
<comment type="caution">
    <text evidence="1">The sequence shown here is derived from an EMBL/GenBank/DDBJ whole genome shotgun (WGS) entry which is preliminary data.</text>
</comment>
<gene>
    <name evidence="1" type="ORF">ADUPG1_011143</name>
</gene>
<evidence type="ECO:0000313" key="1">
    <source>
        <dbReference type="EMBL" id="GKT17617.1"/>
    </source>
</evidence>
<reference evidence="1" key="1">
    <citation type="submission" date="2022-03" db="EMBL/GenBank/DDBJ databases">
        <title>Draft genome sequence of Aduncisulcus paluster, a free-living microaerophilic Fornicata.</title>
        <authorList>
            <person name="Yuyama I."/>
            <person name="Kume K."/>
            <person name="Tamura T."/>
            <person name="Inagaki Y."/>
            <person name="Hashimoto T."/>
        </authorList>
    </citation>
    <scope>NUCLEOTIDE SEQUENCE</scope>
    <source>
        <strain evidence="1">NY0171</strain>
    </source>
</reference>
<keyword evidence="2" id="KW-1185">Reference proteome</keyword>
<dbReference type="SUPFAM" id="SSF55394">
    <property type="entry name" value="Bactericidal permeability-increasing protein, BPI"/>
    <property type="match status" value="1"/>
</dbReference>
<dbReference type="InterPro" id="IPR017943">
    <property type="entry name" value="Bactericidal_perm-incr_a/b_dom"/>
</dbReference>
<dbReference type="EMBL" id="BQXS01011864">
    <property type="protein sequence ID" value="GKT17617.1"/>
    <property type="molecule type" value="Genomic_DNA"/>
</dbReference>
<organism evidence="1 2">
    <name type="scientific">Aduncisulcus paluster</name>
    <dbReference type="NCBI Taxonomy" id="2918883"/>
    <lineage>
        <taxon>Eukaryota</taxon>
        <taxon>Metamonada</taxon>
        <taxon>Carpediemonas-like organisms</taxon>
        <taxon>Aduncisulcus</taxon>
    </lineage>
</organism>
<dbReference type="Proteomes" id="UP001057375">
    <property type="component" value="Unassembled WGS sequence"/>
</dbReference>
<sequence>MTTDAMNELIFLGLEPWFDDFMGTFSIPDFSTTLDFGVGKASISLNNFDITSYSFFPSDEVSFNTIPSENLIFLQCTNAGAVATVDYDVKLLTYPYSRLSGSAQMSIGDFGLITSLEITKVPDYDDTTCHPDAEACGYLPEVLLPDFKLVLQDVVLTFIGDTDPILEMISDLIDSAFIPFLTNIISASIVEYWKENPMSAYFGLYSGYYLTNDSEELFLPGYAQAMIIGDGYMVFPMYSMCISGDTSLEQDNSVFSGYNPPADLPYAAFDTELQFTVALDNVRQVFYNTINNANKWFNGWQATFDTIACVPTRNGCQTSSRWTGGDTSAYVIQNNLGRDIDNPPSSLSPLFTSRYWEEILPDLYALCPNCYIDINTTFQTPDGVPAVPSISMRLDGLDLVYSDYLIKLNMVHVDDGSSVASVDFSFDLSTDCIVWSDHAYFNFLQNVATIDGLTIESCSNSTEADSDHYYSDSDTCGIDISSWNTLVNVLLKVFLDNFFQVTFKQDKRCFQYVNRIPIGWWYVSTIKNEEVYYMPDNDCFILTAEFDECDCEPKCFDDKSRRDDGTTYCISQLSQKTL</sequence>
<accession>A0ABQ5JUV0</accession>
<evidence type="ECO:0000313" key="2">
    <source>
        <dbReference type="Proteomes" id="UP001057375"/>
    </source>
</evidence>
<proteinExistence type="predicted"/>
<protein>
    <submittedName>
        <fullName evidence="1">Uncharacterized protein</fullName>
    </submittedName>
</protein>